<keyword evidence="3 6" id="KW-0808">Transferase</keyword>
<protein>
    <submittedName>
        <fullName evidence="6">Glycosyl transferase</fullName>
    </submittedName>
</protein>
<dbReference type="Pfam" id="PF13439">
    <property type="entry name" value="Glyco_transf_4"/>
    <property type="match status" value="1"/>
</dbReference>
<accession>A0A1L7D069</accession>
<dbReference type="Gene3D" id="3.40.50.2000">
    <property type="entry name" value="Glycogen Phosphorylase B"/>
    <property type="match status" value="2"/>
</dbReference>
<dbReference type="KEGG" id="csph:CSPHI_11495"/>
<dbReference type="InterPro" id="IPR028098">
    <property type="entry name" value="Glyco_trans_4-like_N"/>
</dbReference>
<reference evidence="6 7" key="1">
    <citation type="submission" date="2014-08" db="EMBL/GenBank/DDBJ databases">
        <title>Complete genome sequence of Corynebacterium sphenisci CECT 5990(T) (=DSM 44792(T)), isolated from healthy wild penguins.</title>
        <authorList>
            <person name="Ruckert C."/>
            <person name="Albersmeier A."/>
            <person name="Winkler A."/>
            <person name="Kalinowski J."/>
        </authorList>
    </citation>
    <scope>NUCLEOTIDE SEQUENCE [LARGE SCALE GENOMIC DNA]</scope>
    <source>
        <strain evidence="6 7">DSM 44792</strain>
    </source>
</reference>
<evidence type="ECO:0000259" key="4">
    <source>
        <dbReference type="Pfam" id="PF00534"/>
    </source>
</evidence>
<dbReference type="Proteomes" id="UP000185469">
    <property type="component" value="Chromosome"/>
</dbReference>
<dbReference type="Pfam" id="PF00534">
    <property type="entry name" value="Glycos_transf_1"/>
    <property type="match status" value="1"/>
</dbReference>
<sequence length="379" mass="40119">MRILLLCWRDTGHPEGGGSERYLEHVAGALAAAGHRVVYRTAAYPGAAAAERRGGVAFSRAGGGYTVYPRAWAAMAAARLGHGPLARALGGRPEVVLDTQNGIPFLARIFAGAPTVLLVHHCHREQWPVAGRLTGRLGWFIESRLSPQVHRGCRYITVSEPSAADLRALGVRGSDIEVIRNGVDPVPAGAAAAAAPADPGPRLVTLSRLVPHKQIEHAIDAVAALAPRWPGLRLDVIGDGWWADRLRGHARALGVADRVVFHGQVTEERKHALLAAARVHLMPSRKEGWGLAVIEAAQHAVPTVGYRSSAGLRDSVVDGATGLLAGTPAELVAAVGRLLADPGLRDRLGAAARRRAGRFSWPATTAAVERVLVAAARRR</sequence>
<dbReference type="CDD" id="cd03801">
    <property type="entry name" value="GT4_PimA-like"/>
    <property type="match status" value="1"/>
</dbReference>
<dbReference type="GO" id="GO:0016757">
    <property type="term" value="F:glycosyltransferase activity"/>
    <property type="evidence" value="ECO:0007669"/>
    <property type="project" value="UniProtKB-KW"/>
</dbReference>
<proteinExistence type="inferred from homology"/>
<keyword evidence="7" id="KW-1185">Reference proteome</keyword>
<dbReference type="RefSeq" id="WP_075693332.1">
    <property type="nucleotide sequence ID" value="NZ_CP009248.1"/>
</dbReference>
<dbReference type="PANTHER" id="PTHR12526:SF640">
    <property type="entry name" value="COLANIC ACID BIOSYNTHESIS GLYCOSYLTRANSFERASE WCAL-RELATED"/>
    <property type="match status" value="1"/>
</dbReference>
<dbReference type="PANTHER" id="PTHR12526">
    <property type="entry name" value="GLYCOSYLTRANSFERASE"/>
    <property type="match status" value="1"/>
</dbReference>
<dbReference type="AlphaFoldDB" id="A0A1L7D069"/>
<name>A0A1L7D069_9CORY</name>
<feature type="domain" description="Glycosyltransferase subfamily 4-like N-terminal" evidence="5">
    <location>
        <begin position="17"/>
        <end position="185"/>
    </location>
</feature>
<evidence type="ECO:0000256" key="2">
    <source>
        <dbReference type="ARBA" id="ARBA00022676"/>
    </source>
</evidence>
<keyword evidence="2" id="KW-0328">Glycosyltransferase</keyword>
<evidence type="ECO:0000259" key="5">
    <source>
        <dbReference type="Pfam" id="PF13439"/>
    </source>
</evidence>
<gene>
    <name evidence="6" type="ORF">CSPHI_11495</name>
</gene>
<evidence type="ECO:0000313" key="6">
    <source>
        <dbReference type="EMBL" id="APT91484.1"/>
    </source>
</evidence>
<feature type="domain" description="Glycosyl transferase family 1" evidence="4">
    <location>
        <begin position="200"/>
        <end position="355"/>
    </location>
</feature>
<dbReference type="OrthoDB" id="9806887at2"/>
<evidence type="ECO:0000256" key="1">
    <source>
        <dbReference type="ARBA" id="ARBA00009481"/>
    </source>
</evidence>
<dbReference type="InterPro" id="IPR001296">
    <property type="entry name" value="Glyco_trans_1"/>
</dbReference>
<evidence type="ECO:0000313" key="7">
    <source>
        <dbReference type="Proteomes" id="UP000185469"/>
    </source>
</evidence>
<organism evidence="6 7">
    <name type="scientific">Corynebacterium sphenisci DSM 44792</name>
    <dbReference type="NCBI Taxonomy" id="1437874"/>
    <lineage>
        <taxon>Bacteria</taxon>
        <taxon>Bacillati</taxon>
        <taxon>Actinomycetota</taxon>
        <taxon>Actinomycetes</taxon>
        <taxon>Mycobacteriales</taxon>
        <taxon>Corynebacteriaceae</taxon>
        <taxon>Corynebacterium</taxon>
    </lineage>
</organism>
<dbReference type="STRING" id="1437874.CSPHI_11495"/>
<dbReference type="SUPFAM" id="SSF53756">
    <property type="entry name" value="UDP-Glycosyltransferase/glycogen phosphorylase"/>
    <property type="match status" value="1"/>
</dbReference>
<comment type="similarity">
    <text evidence="1">Belongs to the glycosyltransferase group 1 family. Glycosyltransferase 4 subfamily.</text>
</comment>
<dbReference type="EMBL" id="CP009248">
    <property type="protein sequence ID" value="APT91484.1"/>
    <property type="molecule type" value="Genomic_DNA"/>
</dbReference>
<evidence type="ECO:0000256" key="3">
    <source>
        <dbReference type="ARBA" id="ARBA00022679"/>
    </source>
</evidence>